<dbReference type="EMBL" id="BSPL01000005">
    <property type="protein sequence ID" value="GLS68540.1"/>
    <property type="molecule type" value="Genomic_DNA"/>
</dbReference>
<reference evidence="3" key="1">
    <citation type="journal article" date="2019" name="Int. J. Syst. Evol. Microbiol.">
        <title>The Global Catalogue of Microorganisms (GCM) 10K type strain sequencing project: providing services to taxonomists for standard genome sequencing and annotation.</title>
        <authorList>
            <consortium name="The Broad Institute Genomics Platform"/>
            <consortium name="The Broad Institute Genome Sequencing Center for Infectious Disease"/>
            <person name="Wu L."/>
            <person name="Ma J."/>
        </authorList>
    </citation>
    <scope>NUCLEOTIDE SEQUENCE [LARGE SCALE GENOMIC DNA]</scope>
    <source>
        <strain evidence="3">NBRC 103632</strain>
    </source>
</reference>
<dbReference type="Proteomes" id="UP001157440">
    <property type="component" value="Unassembled WGS sequence"/>
</dbReference>
<evidence type="ECO:0000256" key="1">
    <source>
        <dbReference type="SAM" id="Phobius"/>
    </source>
</evidence>
<evidence type="ECO:0000313" key="2">
    <source>
        <dbReference type="EMBL" id="GLS68540.1"/>
    </source>
</evidence>
<keyword evidence="1" id="KW-1133">Transmembrane helix</keyword>
<dbReference type="AlphaFoldDB" id="A0AA37T802"/>
<protein>
    <submittedName>
        <fullName evidence="2">Uncharacterized protein</fullName>
    </submittedName>
</protein>
<keyword evidence="3" id="KW-1185">Reference proteome</keyword>
<accession>A0AA37T802</accession>
<name>A0AA37T802_9HYPH</name>
<sequence>MIDIRPEDRTARVIDRALLGAAMLSLTFGLATGLWGLLQ</sequence>
<keyword evidence="1" id="KW-0812">Transmembrane</keyword>
<feature type="transmembrane region" description="Helical" evidence="1">
    <location>
        <begin position="17"/>
        <end position="38"/>
    </location>
</feature>
<gene>
    <name evidence="2" type="ORF">GCM10007890_05520</name>
</gene>
<organism evidence="2 3">
    <name type="scientific">Methylobacterium tardum</name>
    <dbReference type="NCBI Taxonomy" id="374432"/>
    <lineage>
        <taxon>Bacteria</taxon>
        <taxon>Pseudomonadati</taxon>
        <taxon>Pseudomonadota</taxon>
        <taxon>Alphaproteobacteria</taxon>
        <taxon>Hyphomicrobiales</taxon>
        <taxon>Methylobacteriaceae</taxon>
        <taxon>Methylobacterium</taxon>
    </lineage>
</organism>
<comment type="caution">
    <text evidence="2">The sequence shown here is derived from an EMBL/GenBank/DDBJ whole genome shotgun (WGS) entry which is preliminary data.</text>
</comment>
<proteinExistence type="predicted"/>
<keyword evidence="1" id="KW-0472">Membrane</keyword>
<evidence type="ECO:0000313" key="3">
    <source>
        <dbReference type="Proteomes" id="UP001157440"/>
    </source>
</evidence>